<dbReference type="PROSITE" id="PS51464">
    <property type="entry name" value="SIS"/>
    <property type="match status" value="1"/>
</dbReference>
<gene>
    <name evidence="2" type="primary">gmhA_2</name>
    <name evidence="2" type="ORF">Aph01nite_15650</name>
</gene>
<dbReference type="InterPro" id="IPR050099">
    <property type="entry name" value="SIS_GmhA/DiaA_subfam"/>
</dbReference>
<dbReference type="InterPro" id="IPR001347">
    <property type="entry name" value="SIS_dom"/>
</dbReference>
<feature type="domain" description="SIS" evidence="1">
    <location>
        <begin position="28"/>
        <end position="182"/>
    </location>
</feature>
<reference evidence="2" key="1">
    <citation type="submission" date="2021-01" db="EMBL/GenBank/DDBJ databases">
        <title>Whole genome shotgun sequence of Acrocarpospora phusangensis NBRC 108782.</title>
        <authorList>
            <person name="Komaki H."/>
            <person name="Tamura T."/>
        </authorList>
    </citation>
    <scope>NUCLEOTIDE SEQUENCE</scope>
    <source>
        <strain evidence="2">NBRC 108782</strain>
    </source>
</reference>
<dbReference type="CDD" id="cd05006">
    <property type="entry name" value="SIS_GmhA"/>
    <property type="match status" value="1"/>
</dbReference>
<proteinExistence type="predicted"/>
<dbReference type="Pfam" id="PF13580">
    <property type="entry name" value="SIS_2"/>
    <property type="match status" value="1"/>
</dbReference>
<dbReference type="PANTHER" id="PTHR30390">
    <property type="entry name" value="SEDOHEPTULOSE 7-PHOSPHATE ISOMERASE / DNAA INITIATOR-ASSOCIATING FACTOR FOR REPLICATION INITIATION"/>
    <property type="match status" value="1"/>
</dbReference>
<dbReference type="GO" id="GO:1901135">
    <property type="term" value="P:carbohydrate derivative metabolic process"/>
    <property type="evidence" value="ECO:0007669"/>
    <property type="project" value="InterPro"/>
</dbReference>
<evidence type="ECO:0000259" key="1">
    <source>
        <dbReference type="PROSITE" id="PS51464"/>
    </source>
</evidence>
<dbReference type="Gene3D" id="3.40.50.10490">
    <property type="entry name" value="Glucose-6-phosphate isomerase like protein, domain 1"/>
    <property type="match status" value="1"/>
</dbReference>
<dbReference type="InterPro" id="IPR035461">
    <property type="entry name" value="GmhA/DiaA"/>
</dbReference>
<organism evidence="2 3">
    <name type="scientific">Acrocarpospora phusangensis</name>
    <dbReference type="NCBI Taxonomy" id="1070424"/>
    <lineage>
        <taxon>Bacteria</taxon>
        <taxon>Bacillati</taxon>
        <taxon>Actinomycetota</taxon>
        <taxon>Actinomycetes</taxon>
        <taxon>Streptosporangiales</taxon>
        <taxon>Streptosporangiaceae</taxon>
        <taxon>Acrocarpospora</taxon>
    </lineage>
</organism>
<dbReference type="GO" id="GO:0097367">
    <property type="term" value="F:carbohydrate derivative binding"/>
    <property type="evidence" value="ECO:0007669"/>
    <property type="project" value="InterPro"/>
</dbReference>
<dbReference type="Proteomes" id="UP000640052">
    <property type="component" value="Unassembled WGS sequence"/>
</dbReference>
<comment type="caution">
    <text evidence="2">The sequence shown here is derived from an EMBL/GenBank/DDBJ whole genome shotgun (WGS) entry which is preliminary data.</text>
</comment>
<keyword evidence="3" id="KW-1185">Reference proteome</keyword>
<sequence>MDAFERRVGPGSALSDAVDQILRACQDMAGRFRQGGKLIVFGNGGSATDAQHVAVEFVHPVIVGKPALPALSLTNDAAMVTGIARTEGLDDIFAAQLRLLASPDDIAVGISAAGDCANVLRGLDTARELGLLTVALFGGAEPRQTAADHLLVARSADPLIVKEVHVTIYHLLWELTHVYLEQPSAVAR</sequence>
<dbReference type="GO" id="GO:0016853">
    <property type="term" value="F:isomerase activity"/>
    <property type="evidence" value="ECO:0007669"/>
    <property type="project" value="UniProtKB-KW"/>
</dbReference>
<evidence type="ECO:0000313" key="2">
    <source>
        <dbReference type="EMBL" id="GIH23255.1"/>
    </source>
</evidence>
<protein>
    <submittedName>
        <fullName evidence="2">Phosphoheptose isomerase</fullName>
    </submittedName>
</protein>
<dbReference type="AlphaFoldDB" id="A0A919UP35"/>
<accession>A0A919UP35</accession>
<dbReference type="EMBL" id="BOOA01000009">
    <property type="protein sequence ID" value="GIH23255.1"/>
    <property type="molecule type" value="Genomic_DNA"/>
</dbReference>
<dbReference type="InterPro" id="IPR046348">
    <property type="entry name" value="SIS_dom_sf"/>
</dbReference>
<evidence type="ECO:0000313" key="3">
    <source>
        <dbReference type="Proteomes" id="UP000640052"/>
    </source>
</evidence>
<keyword evidence="2" id="KW-0413">Isomerase</keyword>
<dbReference type="RefSeq" id="WP_239161477.1">
    <property type="nucleotide sequence ID" value="NZ_BOOA01000009.1"/>
</dbReference>
<name>A0A919UP35_9ACTN</name>
<dbReference type="SUPFAM" id="SSF53697">
    <property type="entry name" value="SIS domain"/>
    <property type="match status" value="1"/>
</dbReference>